<evidence type="ECO:0000313" key="2">
    <source>
        <dbReference type="EMBL" id="MBB4959988.1"/>
    </source>
</evidence>
<comment type="caution">
    <text evidence="2">The sequence shown here is derived from an EMBL/GenBank/DDBJ whole genome shotgun (WGS) entry which is preliminary data.</text>
</comment>
<dbReference type="InterPro" id="IPR003779">
    <property type="entry name" value="CMD-like"/>
</dbReference>
<dbReference type="RefSeq" id="WP_184535822.1">
    <property type="nucleotide sequence ID" value="NZ_JACHJW010000001.1"/>
</dbReference>
<organism evidence="2 3">
    <name type="scientific">Micromonospora polyrhachis</name>
    <dbReference type="NCBI Taxonomy" id="1282883"/>
    <lineage>
        <taxon>Bacteria</taxon>
        <taxon>Bacillati</taxon>
        <taxon>Actinomycetota</taxon>
        <taxon>Actinomycetes</taxon>
        <taxon>Micromonosporales</taxon>
        <taxon>Micromonosporaceae</taxon>
        <taxon>Micromonospora</taxon>
    </lineage>
</organism>
<dbReference type="GO" id="GO:0051920">
    <property type="term" value="F:peroxiredoxin activity"/>
    <property type="evidence" value="ECO:0007669"/>
    <property type="project" value="InterPro"/>
</dbReference>
<dbReference type="PANTHER" id="PTHR34846:SF10">
    <property type="entry name" value="CYTOPLASMIC PROTEIN"/>
    <property type="match status" value="1"/>
</dbReference>
<name>A0A7W7WR59_9ACTN</name>
<dbReference type="AlphaFoldDB" id="A0A7W7WR59"/>
<dbReference type="PANTHER" id="PTHR34846">
    <property type="entry name" value="4-CARBOXYMUCONOLACTONE DECARBOXYLASE FAMILY PROTEIN (AFU_ORTHOLOGUE AFUA_6G11590)"/>
    <property type="match status" value="1"/>
</dbReference>
<dbReference type="Gene3D" id="1.20.1290.10">
    <property type="entry name" value="AhpD-like"/>
    <property type="match status" value="1"/>
</dbReference>
<protein>
    <submittedName>
        <fullName evidence="2">AhpD family alkylhydroperoxidase</fullName>
    </submittedName>
</protein>
<keyword evidence="3" id="KW-1185">Reference proteome</keyword>
<proteinExistence type="predicted"/>
<feature type="domain" description="Carboxymuconolactone decarboxylase-like" evidence="1">
    <location>
        <begin position="58"/>
        <end position="124"/>
    </location>
</feature>
<gene>
    <name evidence="2" type="ORF">FHR38_003721</name>
</gene>
<evidence type="ECO:0000259" key="1">
    <source>
        <dbReference type="Pfam" id="PF02627"/>
    </source>
</evidence>
<accession>A0A7W7WR59</accession>
<sequence length="198" mass="22050">MTRIALVADKQASWLTRLAFRVARRMYGEVPEPFRAAAHHPALMWTSAVHEMTYGKAVGRLDAALRDLVVHRVATRVGCSWCVDFGTMLTLKAGFSVERHRELSRYQTSDAFTELEKLALRFADAMTDLPMDVTDELVTALREHLDEAQLVELTYAISLENMRARTNHALGLTAQGYTSGDACPVPWATQISEAAPQS</sequence>
<dbReference type="Proteomes" id="UP000578819">
    <property type="component" value="Unassembled WGS sequence"/>
</dbReference>
<keyword evidence="2" id="KW-0575">Peroxidase</keyword>
<dbReference type="InterPro" id="IPR029032">
    <property type="entry name" value="AhpD-like"/>
</dbReference>
<dbReference type="SUPFAM" id="SSF69118">
    <property type="entry name" value="AhpD-like"/>
    <property type="match status" value="1"/>
</dbReference>
<evidence type="ECO:0000313" key="3">
    <source>
        <dbReference type="Proteomes" id="UP000578819"/>
    </source>
</evidence>
<dbReference type="Pfam" id="PF02627">
    <property type="entry name" value="CMD"/>
    <property type="match status" value="1"/>
</dbReference>
<reference evidence="2 3" key="1">
    <citation type="submission" date="2020-08" db="EMBL/GenBank/DDBJ databases">
        <title>Sequencing the genomes of 1000 actinobacteria strains.</title>
        <authorList>
            <person name="Klenk H.-P."/>
        </authorList>
    </citation>
    <scope>NUCLEOTIDE SEQUENCE [LARGE SCALE GENOMIC DNA]</scope>
    <source>
        <strain evidence="2 3">DSM 45886</strain>
    </source>
</reference>
<dbReference type="EMBL" id="JACHJW010000001">
    <property type="protein sequence ID" value="MBB4959988.1"/>
    <property type="molecule type" value="Genomic_DNA"/>
</dbReference>
<keyword evidence="2" id="KW-0560">Oxidoreductase</keyword>